<evidence type="ECO:0000313" key="2">
    <source>
        <dbReference type="EMBL" id="SPD75990.1"/>
    </source>
</evidence>
<feature type="domain" description="HDOD" evidence="1">
    <location>
        <begin position="344"/>
        <end position="540"/>
    </location>
</feature>
<dbReference type="Gene3D" id="1.10.3210.10">
    <property type="entry name" value="Hypothetical protein af1432"/>
    <property type="match status" value="1"/>
</dbReference>
<proteinExistence type="predicted"/>
<dbReference type="InterPro" id="IPR029787">
    <property type="entry name" value="Nucleotide_cyclase"/>
</dbReference>
<reference evidence="2" key="1">
    <citation type="submission" date="2018-01" db="EMBL/GenBank/DDBJ databases">
        <authorList>
            <person name="Regsiter A."/>
            <person name="William W."/>
        </authorList>
    </citation>
    <scope>NUCLEOTIDE SEQUENCE</scope>
    <source>
        <strain evidence="2">TRIP AH-1</strain>
    </source>
</reference>
<dbReference type="PANTHER" id="PTHR33525">
    <property type="match status" value="1"/>
</dbReference>
<dbReference type="PANTHER" id="PTHR33525:SF3">
    <property type="entry name" value="RIBONUCLEASE Y"/>
    <property type="match status" value="1"/>
</dbReference>
<dbReference type="EMBL" id="OJIN01000223">
    <property type="protein sequence ID" value="SPD75990.1"/>
    <property type="molecule type" value="Genomic_DNA"/>
</dbReference>
<gene>
    <name evidence="2" type="ORF">PITCH_A780120</name>
</gene>
<dbReference type="InterPro" id="IPR052340">
    <property type="entry name" value="RNase_Y/CdgJ"/>
</dbReference>
<dbReference type="Pfam" id="PF08668">
    <property type="entry name" value="HDOD"/>
    <property type="match status" value="1"/>
</dbReference>
<dbReference type="AlphaFoldDB" id="A0A445N2P8"/>
<dbReference type="InterPro" id="IPR013976">
    <property type="entry name" value="HDOD"/>
</dbReference>
<dbReference type="PROSITE" id="PS51833">
    <property type="entry name" value="HDOD"/>
    <property type="match status" value="1"/>
</dbReference>
<sequence>MSDIQYCLILEELDKDVRLQKPVSFLAENTSVSKEEIQVLLANPPRILHYFPNQNQAKKIQARLMDLGCHTRIEQVITGSAYPFPIFDRHYRLMKRELGKAIRAKVGLILFLVQLEAEEAGEALPSMLGPFSEGISDYFRGSDTVIGIDDIRFIVIGLSTGREGADYIKEKIIAVINEHLAGVRVSMGYALYPDEGRSLPKLLLAAASNRESGSLVEQPDITGDIPYVFSRAGGTLTPIQVCFTEARGKIFKRLLNMDPQSLLLGLSQLSKDKQREFLARLPFDSPLVLILKEAIDSQTQPVSDSALQEELETIVYYMELEEGLNERKKNQDEILSVLNRLESLPTLPSIASRLLMIASDPDSSAGDLTEVIMNDPSLTSRILKIINSAYYGFAQKIGTVKQAVMLLGTREIIALAFGISTVKLFEPAHLKGIYSPKALWRHSMCTGLIAENLCKAFPEYRKLGVFTAGLLHDFGKILIVEKFPELYGQVHVEARKYDLPLYDLEEEKFGINHAIIGEVLSSNWKLPEALVHGIAFHHQPFSASSHSQFAAIIGLADYLYHEAIFHGELSDDFSGFPCELSSCHWTFLSQLFPDFDNDKLKMMIEEALDIIKRGQELFAILD</sequence>
<protein>
    <recommendedName>
        <fullName evidence="1">HDOD domain-containing protein</fullName>
    </recommendedName>
</protein>
<evidence type="ECO:0000259" key="1">
    <source>
        <dbReference type="PROSITE" id="PS51833"/>
    </source>
</evidence>
<name>A0A445N2P8_9BACT</name>
<dbReference type="SUPFAM" id="SSF109604">
    <property type="entry name" value="HD-domain/PDEase-like"/>
    <property type="match status" value="1"/>
</dbReference>
<organism evidence="2">
    <name type="scientific">uncultured Desulfobacterium sp</name>
    <dbReference type="NCBI Taxonomy" id="201089"/>
    <lineage>
        <taxon>Bacteria</taxon>
        <taxon>Pseudomonadati</taxon>
        <taxon>Thermodesulfobacteriota</taxon>
        <taxon>Desulfobacteria</taxon>
        <taxon>Desulfobacterales</taxon>
        <taxon>Desulfobacteriaceae</taxon>
        <taxon>Desulfobacterium</taxon>
        <taxon>environmental samples</taxon>
    </lineage>
</organism>
<accession>A0A445N2P8</accession>
<dbReference type="SUPFAM" id="SSF55073">
    <property type="entry name" value="Nucleotide cyclase"/>
    <property type="match status" value="1"/>
</dbReference>